<evidence type="ECO:0000313" key="3">
    <source>
        <dbReference type="Proteomes" id="UP001165124"/>
    </source>
</evidence>
<dbReference type="Gene3D" id="2.60.120.10">
    <property type="entry name" value="Jelly Rolls"/>
    <property type="match status" value="1"/>
</dbReference>
<dbReference type="GO" id="GO:0005829">
    <property type="term" value="C:cytosol"/>
    <property type="evidence" value="ECO:0007669"/>
    <property type="project" value="TreeGrafter"/>
</dbReference>
<dbReference type="AlphaFoldDB" id="A0A9W6UXA8"/>
<accession>A0A9W6UXA8</accession>
<proteinExistence type="predicted"/>
<dbReference type="GO" id="GO:0003700">
    <property type="term" value="F:DNA-binding transcription factor activity"/>
    <property type="evidence" value="ECO:0007669"/>
    <property type="project" value="TreeGrafter"/>
</dbReference>
<dbReference type="SUPFAM" id="SSF51206">
    <property type="entry name" value="cAMP-binding domain-like"/>
    <property type="match status" value="1"/>
</dbReference>
<dbReference type="InterPro" id="IPR014710">
    <property type="entry name" value="RmlC-like_jellyroll"/>
</dbReference>
<evidence type="ECO:0000259" key="1">
    <source>
        <dbReference type="PROSITE" id="PS50042"/>
    </source>
</evidence>
<dbReference type="Pfam" id="PF00027">
    <property type="entry name" value="cNMP_binding"/>
    <property type="match status" value="1"/>
</dbReference>
<dbReference type="RefSeq" id="WP_083951657.1">
    <property type="nucleotide sequence ID" value="NZ_BSRZ01000020.1"/>
</dbReference>
<dbReference type="InterPro" id="IPR050397">
    <property type="entry name" value="Env_Response_Regulators"/>
</dbReference>
<dbReference type="InterPro" id="IPR018490">
    <property type="entry name" value="cNMP-bd_dom_sf"/>
</dbReference>
<comment type="caution">
    <text evidence="2">The sequence shown here is derived from an EMBL/GenBank/DDBJ whole genome shotgun (WGS) entry which is preliminary data.</text>
</comment>
<dbReference type="CDD" id="cd00038">
    <property type="entry name" value="CAP_ED"/>
    <property type="match status" value="1"/>
</dbReference>
<organism evidence="2 3">
    <name type="scientific">Actinomadura rubrobrunea</name>
    <dbReference type="NCBI Taxonomy" id="115335"/>
    <lineage>
        <taxon>Bacteria</taxon>
        <taxon>Bacillati</taxon>
        <taxon>Actinomycetota</taxon>
        <taxon>Actinomycetes</taxon>
        <taxon>Streptosporangiales</taxon>
        <taxon>Thermomonosporaceae</taxon>
        <taxon>Actinomadura</taxon>
    </lineage>
</organism>
<dbReference type="SMART" id="SM00100">
    <property type="entry name" value="cNMP"/>
    <property type="match status" value="1"/>
</dbReference>
<dbReference type="EMBL" id="BSRZ01000020">
    <property type="protein sequence ID" value="GLW67129.1"/>
    <property type="molecule type" value="Genomic_DNA"/>
</dbReference>
<dbReference type="PANTHER" id="PTHR24567:SF74">
    <property type="entry name" value="HTH-TYPE TRANSCRIPTIONAL REGULATOR ARCR"/>
    <property type="match status" value="1"/>
</dbReference>
<reference evidence="2" key="1">
    <citation type="submission" date="2023-02" db="EMBL/GenBank/DDBJ databases">
        <title>Actinomadura rubrobrunea NBRC 14622.</title>
        <authorList>
            <person name="Ichikawa N."/>
            <person name="Sato H."/>
            <person name="Tonouchi N."/>
        </authorList>
    </citation>
    <scope>NUCLEOTIDE SEQUENCE</scope>
    <source>
        <strain evidence="2">NBRC 14622</strain>
    </source>
</reference>
<sequence length="174" mass="19365">MATVSIEQLAGHDVFAGMDAADLGRLASAARPVDFPAGRRLFDEGGTADRFWIIQDGAVALDLHLPDRGTLIVETLGTGEIVGWSWLFPPYRWRFGAVATRPVRALEFDARLVRFLWALDPRLAQQLTRRFAEVVVERLQATRMRLLDLYGDATRTLSDKTRTLSDNSRTPPGG</sequence>
<dbReference type="Proteomes" id="UP001165124">
    <property type="component" value="Unassembled WGS sequence"/>
</dbReference>
<keyword evidence="3" id="KW-1185">Reference proteome</keyword>
<dbReference type="InterPro" id="IPR000595">
    <property type="entry name" value="cNMP-bd_dom"/>
</dbReference>
<dbReference type="PROSITE" id="PS50042">
    <property type="entry name" value="CNMP_BINDING_3"/>
    <property type="match status" value="1"/>
</dbReference>
<dbReference type="PANTHER" id="PTHR24567">
    <property type="entry name" value="CRP FAMILY TRANSCRIPTIONAL REGULATORY PROTEIN"/>
    <property type="match status" value="1"/>
</dbReference>
<evidence type="ECO:0000313" key="2">
    <source>
        <dbReference type="EMBL" id="GLW67129.1"/>
    </source>
</evidence>
<protein>
    <recommendedName>
        <fullName evidence="1">Cyclic nucleotide-binding domain-containing protein</fullName>
    </recommendedName>
</protein>
<name>A0A9W6UXA8_9ACTN</name>
<feature type="domain" description="Cyclic nucleotide-binding" evidence="1">
    <location>
        <begin position="14"/>
        <end position="134"/>
    </location>
</feature>
<gene>
    <name evidence="2" type="ORF">Arub01_53720</name>
</gene>